<proteinExistence type="predicted"/>
<organism evidence="1 2">
    <name type="scientific">Dovyalis caffra</name>
    <dbReference type="NCBI Taxonomy" id="77055"/>
    <lineage>
        <taxon>Eukaryota</taxon>
        <taxon>Viridiplantae</taxon>
        <taxon>Streptophyta</taxon>
        <taxon>Embryophyta</taxon>
        <taxon>Tracheophyta</taxon>
        <taxon>Spermatophyta</taxon>
        <taxon>Magnoliopsida</taxon>
        <taxon>eudicotyledons</taxon>
        <taxon>Gunneridae</taxon>
        <taxon>Pentapetalae</taxon>
        <taxon>rosids</taxon>
        <taxon>fabids</taxon>
        <taxon>Malpighiales</taxon>
        <taxon>Salicaceae</taxon>
        <taxon>Flacourtieae</taxon>
        <taxon>Dovyalis</taxon>
    </lineage>
</organism>
<comment type="caution">
    <text evidence="1">The sequence shown here is derived from an EMBL/GenBank/DDBJ whole genome shotgun (WGS) entry which is preliminary data.</text>
</comment>
<dbReference type="Proteomes" id="UP001314170">
    <property type="component" value="Unassembled WGS sequence"/>
</dbReference>
<evidence type="ECO:0000313" key="2">
    <source>
        <dbReference type="Proteomes" id="UP001314170"/>
    </source>
</evidence>
<gene>
    <name evidence="1" type="ORF">DCAF_LOCUS1288</name>
</gene>
<reference evidence="1 2" key="1">
    <citation type="submission" date="2024-01" db="EMBL/GenBank/DDBJ databases">
        <authorList>
            <person name="Waweru B."/>
        </authorList>
    </citation>
    <scope>NUCLEOTIDE SEQUENCE [LARGE SCALE GENOMIC DNA]</scope>
</reference>
<sequence>MELGNEVGGAATEEIDASSILGIVKRKGGVDLWVMSGGGGGGGFLVHCGKMEGEGL</sequence>
<evidence type="ECO:0000313" key="1">
    <source>
        <dbReference type="EMBL" id="CAK7323659.1"/>
    </source>
</evidence>
<dbReference type="EMBL" id="CAWUPB010000130">
    <property type="protein sequence ID" value="CAK7323659.1"/>
    <property type="molecule type" value="Genomic_DNA"/>
</dbReference>
<accession>A0AAV1QRL2</accession>
<dbReference type="AlphaFoldDB" id="A0AAV1QRL2"/>
<name>A0AAV1QRL2_9ROSI</name>
<protein>
    <submittedName>
        <fullName evidence="1">Uncharacterized protein</fullName>
    </submittedName>
</protein>
<keyword evidence="2" id="KW-1185">Reference proteome</keyword>
<feature type="non-terminal residue" evidence="1">
    <location>
        <position position="56"/>
    </location>
</feature>